<feature type="transmembrane region" description="Helical" evidence="6">
    <location>
        <begin position="121"/>
        <end position="145"/>
    </location>
</feature>
<evidence type="ECO:0000256" key="5">
    <source>
        <dbReference type="SAM" id="MobiDB-lite"/>
    </source>
</evidence>
<feature type="transmembrane region" description="Helical" evidence="6">
    <location>
        <begin position="270"/>
        <end position="288"/>
    </location>
</feature>
<feature type="transmembrane region" description="Helical" evidence="6">
    <location>
        <begin position="96"/>
        <end position="115"/>
    </location>
</feature>
<feature type="transmembrane region" description="Helical" evidence="6">
    <location>
        <begin position="374"/>
        <end position="395"/>
    </location>
</feature>
<keyword evidence="4 6" id="KW-0472">Membrane</keyword>
<feature type="transmembrane region" description="Helical" evidence="6">
    <location>
        <begin position="407"/>
        <end position="425"/>
    </location>
</feature>
<evidence type="ECO:0000256" key="2">
    <source>
        <dbReference type="ARBA" id="ARBA00022692"/>
    </source>
</evidence>
<dbReference type="Gene3D" id="1.20.1250.20">
    <property type="entry name" value="MFS general substrate transporter like domains"/>
    <property type="match status" value="2"/>
</dbReference>
<feature type="transmembrane region" description="Helical" evidence="6">
    <location>
        <begin position="233"/>
        <end position="258"/>
    </location>
</feature>
<feature type="transmembrane region" description="Helical" evidence="6">
    <location>
        <begin position="513"/>
        <end position="535"/>
    </location>
</feature>
<evidence type="ECO:0000256" key="3">
    <source>
        <dbReference type="ARBA" id="ARBA00022989"/>
    </source>
</evidence>
<sequence>MEAPADGGEKGPASPIVVAAGEETESTNLTSIEAAQKVWGKTGRRLVLDNSTVYTYGNYATSDFDSLSLLGTLSTANTIIFAVCKPPLAKLSDAIGRGQVLTLCVACYLLSYILKTTATSIGAYAAGGIFYAIGQSGTNVMTNVLISDITTFRHRGFAIGISYFPFLISPWVAALIVDSVVKEGGIGWRWGIGMLGFLMPFGASFIIITLFYYERKAKKAGILKPKKRTLAQFCGEVDLGGMLFFVAGFACLLLPLTLAGSQPAAWSTPWIIALMIVGVVILVALPFYEKHYATNPIVPVSYLKNSTVVLCCLLMAIDSVGFSATHTYLYAWGIVVHGMQPLVANFYVYTNGVTQTFSGIIAGAIMWYTGRYKWLVMAGSVLRLIGYGIMVMLRGQFNSTGELFGQQLIQGFGSGIIATCLIIPPQLVVPKTQMAQVLALVFSFSFLGSSVGSSIAGAIYTNTMKPSLRAWLGDSASSELVDTIYDSITGELPAWNSPDRIAINYAYSDVLRYITYAAIGTCVPAIIMTVFLPNLELPKSTTGMFKSSEDTSSDDVGTTSVEGKEQKA</sequence>
<dbReference type="InterPro" id="IPR011701">
    <property type="entry name" value="MFS"/>
</dbReference>
<dbReference type="EMBL" id="JAGTJQ010000006">
    <property type="protein sequence ID" value="KAH7029908.1"/>
    <property type="molecule type" value="Genomic_DNA"/>
</dbReference>
<accession>A0A9P8Y7P4</accession>
<gene>
    <name evidence="8" type="ORF">B0I36DRAFT_423268</name>
</gene>
<dbReference type="InterPro" id="IPR036259">
    <property type="entry name" value="MFS_trans_sf"/>
</dbReference>
<evidence type="ECO:0000256" key="6">
    <source>
        <dbReference type="SAM" id="Phobius"/>
    </source>
</evidence>
<dbReference type="InterPro" id="IPR020846">
    <property type="entry name" value="MFS_dom"/>
</dbReference>
<evidence type="ECO:0000256" key="4">
    <source>
        <dbReference type="ARBA" id="ARBA00023136"/>
    </source>
</evidence>
<dbReference type="RefSeq" id="XP_046012196.1">
    <property type="nucleotide sequence ID" value="XM_046162247.1"/>
</dbReference>
<evidence type="ECO:0000256" key="1">
    <source>
        <dbReference type="ARBA" id="ARBA00004141"/>
    </source>
</evidence>
<protein>
    <submittedName>
        <fullName evidence="8">Siderochrome-iron transporter</fullName>
    </submittedName>
</protein>
<name>A0A9P8Y7P4_9PEZI</name>
<dbReference type="GeneID" id="70191793"/>
<dbReference type="PROSITE" id="PS50850">
    <property type="entry name" value="MFS"/>
    <property type="match status" value="1"/>
</dbReference>
<feature type="transmembrane region" description="Helical" evidence="6">
    <location>
        <begin position="437"/>
        <end position="460"/>
    </location>
</feature>
<comment type="caution">
    <text evidence="8">The sequence shown here is derived from an EMBL/GenBank/DDBJ whole genome shotgun (WGS) entry which is preliminary data.</text>
</comment>
<dbReference type="Proteomes" id="UP000756346">
    <property type="component" value="Unassembled WGS sequence"/>
</dbReference>
<feature type="transmembrane region" description="Helical" evidence="6">
    <location>
        <begin position="308"/>
        <end position="334"/>
    </location>
</feature>
<feature type="transmembrane region" description="Helical" evidence="6">
    <location>
        <begin position="346"/>
        <end position="367"/>
    </location>
</feature>
<keyword evidence="3 6" id="KW-1133">Transmembrane helix</keyword>
<dbReference type="PANTHER" id="PTHR23501:SF200">
    <property type="entry name" value="TRANSPORTER, PUTATIVE (AFU_ORTHOLOGUE AFUA_3G01360)-RELATED"/>
    <property type="match status" value="1"/>
</dbReference>
<comment type="subcellular location">
    <subcellularLocation>
        <location evidence="1">Membrane</location>
        <topology evidence="1">Multi-pass membrane protein</topology>
    </subcellularLocation>
</comment>
<evidence type="ECO:0000313" key="8">
    <source>
        <dbReference type="EMBL" id="KAH7029908.1"/>
    </source>
</evidence>
<reference evidence="8" key="1">
    <citation type="journal article" date="2021" name="Nat. Commun.">
        <title>Genetic determinants of endophytism in the Arabidopsis root mycobiome.</title>
        <authorList>
            <person name="Mesny F."/>
            <person name="Miyauchi S."/>
            <person name="Thiergart T."/>
            <person name="Pickel B."/>
            <person name="Atanasova L."/>
            <person name="Karlsson M."/>
            <person name="Huettel B."/>
            <person name="Barry K.W."/>
            <person name="Haridas S."/>
            <person name="Chen C."/>
            <person name="Bauer D."/>
            <person name="Andreopoulos W."/>
            <person name="Pangilinan J."/>
            <person name="LaButti K."/>
            <person name="Riley R."/>
            <person name="Lipzen A."/>
            <person name="Clum A."/>
            <person name="Drula E."/>
            <person name="Henrissat B."/>
            <person name="Kohler A."/>
            <person name="Grigoriev I.V."/>
            <person name="Martin F.M."/>
            <person name="Hacquard S."/>
        </authorList>
    </citation>
    <scope>NUCLEOTIDE SEQUENCE</scope>
    <source>
        <strain evidence="8">MPI-CAGE-CH-0230</strain>
    </source>
</reference>
<evidence type="ECO:0000259" key="7">
    <source>
        <dbReference type="PROSITE" id="PS50850"/>
    </source>
</evidence>
<feature type="region of interest" description="Disordered" evidence="5">
    <location>
        <begin position="543"/>
        <end position="568"/>
    </location>
</feature>
<evidence type="ECO:0000313" key="9">
    <source>
        <dbReference type="Proteomes" id="UP000756346"/>
    </source>
</evidence>
<dbReference type="SUPFAM" id="SSF103473">
    <property type="entry name" value="MFS general substrate transporter"/>
    <property type="match status" value="1"/>
</dbReference>
<dbReference type="AlphaFoldDB" id="A0A9P8Y7P4"/>
<dbReference type="OrthoDB" id="2241241at2759"/>
<keyword evidence="9" id="KW-1185">Reference proteome</keyword>
<dbReference type="Pfam" id="PF07690">
    <property type="entry name" value="MFS_1"/>
    <property type="match status" value="1"/>
</dbReference>
<dbReference type="PANTHER" id="PTHR23501">
    <property type="entry name" value="MAJOR FACILITATOR SUPERFAMILY"/>
    <property type="match status" value="1"/>
</dbReference>
<feature type="domain" description="Major facilitator superfamily (MFS) profile" evidence="7">
    <location>
        <begin position="14"/>
        <end position="536"/>
    </location>
</feature>
<feature type="transmembrane region" description="Helical" evidence="6">
    <location>
        <begin position="157"/>
        <end position="176"/>
    </location>
</feature>
<proteinExistence type="predicted"/>
<feature type="transmembrane region" description="Helical" evidence="6">
    <location>
        <begin position="188"/>
        <end position="213"/>
    </location>
</feature>
<keyword evidence="2 6" id="KW-0812">Transmembrane</keyword>
<organism evidence="8 9">
    <name type="scientific">Microdochium trichocladiopsis</name>
    <dbReference type="NCBI Taxonomy" id="1682393"/>
    <lineage>
        <taxon>Eukaryota</taxon>
        <taxon>Fungi</taxon>
        <taxon>Dikarya</taxon>
        <taxon>Ascomycota</taxon>
        <taxon>Pezizomycotina</taxon>
        <taxon>Sordariomycetes</taxon>
        <taxon>Xylariomycetidae</taxon>
        <taxon>Xylariales</taxon>
        <taxon>Microdochiaceae</taxon>
        <taxon>Microdochium</taxon>
    </lineage>
</organism>
<dbReference type="GO" id="GO:0015343">
    <property type="term" value="F:siderophore-iron transmembrane transporter activity"/>
    <property type="evidence" value="ECO:0007669"/>
    <property type="project" value="TreeGrafter"/>
</dbReference>
<dbReference type="GO" id="GO:0005886">
    <property type="term" value="C:plasma membrane"/>
    <property type="evidence" value="ECO:0007669"/>
    <property type="project" value="TreeGrafter"/>
</dbReference>